<dbReference type="GO" id="GO:0000278">
    <property type="term" value="P:mitotic cell cycle"/>
    <property type="evidence" value="ECO:0007669"/>
    <property type="project" value="TreeGrafter"/>
</dbReference>
<dbReference type="CDD" id="cd05535">
    <property type="entry name" value="POLBc_epsilon"/>
    <property type="match status" value="1"/>
</dbReference>
<dbReference type="PANTHER" id="PTHR10670">
    <property type="entry name" value="DNA POLYMERASE EPSILON CATALYTIC SUBUNIT A"/>
    <property type="match status" value="1"/>
</dbReference>
<proteinExistence type="inferred from homology"/>
<dbReference type="GO" id="GO:0003887">
    <property type="term" value="F:DNA-directed DNA polymerase activity"/>
    <property type="evidence" value="ECO:0007669"/>
    <property type="project" value="UniProtKB-KW"/>
</dbReference>
<keyword evidence="7" id="KW-0235">DNA replication</keyword>
<dbReference type="SMART" id="SM01159">
    <property type="entry name" value="DUF1744"/>
    <property type="match status" value="1"/>
</dbReference>
<feature type="region of interest" description="Disordered" evidence="17">
    <location>
        <begin position="1"/>
        <end position="85"/>
    </location>
</feature>
<dbReference type="InterPro" id="IPR043502">
    <property type="entry name" value="DNA/RNA_pol_sf"/>
</dbReference>
<feature type="compositionally biased region" description="Gly residues" evidence="17">
    <location>
        <begin position="1"/>
        <end position="15"/>
    </location>
</feature>
<keyword evidence="6" id="KW-0548">Nucleotidyltransferase</keyword>
<evidence type="ECO:0000256" key="8">
    <source>
        <dbReference type="ARBA" id="ARBA00022723"/>
    </source>
</evidence>
<evidence type="ECO:0000256" key="13">
    <source>
        <dbReference type="ARBA" id="ARBA00023014"/>
    </source>
</evidence>
<dbReference type="GO" id="GO:0008622">
    <property type="term" value="C:epsilon DNA polymerase complex"/>
    <property type="evidence" value="ECO:0007669"/>
    <property type="project" value="InterPro"/>
</dbReference>
<dbReference type="GO" id="GO:0006272">
    <property type="term" value="P:leading strand elongation"/>
    <property type="evidence" value="ECO:0007669"/>
    <property type="project" value="TreeGrafter"/>
</dbReference>
<keyword evidence="5" id="KW-0808">Transferase</keyword>
<dbReference type="GO" id="GO:0006287">
    <property type="term" value="P:base-excision repair, gap-filling"/>
    <property type="evidence" value="ECO:0007669"/>
    <property type="project" value="TreeGrafter"/>
</dbReference>
<keyword evidence="10" id="KW-0862">Zinc</keyword>
<dbReference type="InterPro" id="IPR036397">
    <property type="entry name" value="RNaseH_sf"/>
</dbReference>
<keyword evidence="16" id="KW-0175">Coiled coil</keyword>
<dbReference type="InterPro" id="IPR023211">
    <property type="entry name" value="DNA_pol_palm_dom_sf"/>
</dbReference>
<dbReference type="Pfam" id="PF22912">
    <property type="entry name" value="zf-DPOE"/>
    <property type="match status" value="1"/>
</dbReference>
<dbReference type="InterPro" id="IPR006133">
    <property type="entry name" value="DNA-dir_DNA_pol_B_exonuc"/>
</dbReference>
<feature type="compositionally biased region" description="Basic and acidic residues" evidence="17">
    <location>
        <begin position="61"/>
        <end position="77"/>
    </location>
</feature>
<dbReference type="SMART" id="SM00486">
    <property type="entry name" value="POLBc"/>
    <property type="match status" value="1"/>
</dbReference>
<dbReference type="CDD" id="cd05779">
    <property type="entry name" value="DNA_polB_epsilon_exo"/>
    <property type="match status" value="1"/>
</dbReference>
<evidence type="ECO:0000256" key="2">
    <source>
        <dbReference type="ARBA" id="ARBA00005755"/>
    </source>
</evidence>
<evidence type="ECO:0000256" key="6">
    <source>
        <dbReference type="ARBA" id="ARBA00022695"/>
    </source>
</evidence>
<dbReference type="SUPFAM" id="SSF53098">
    <property type="entry name" value="Ribonuclease H-like"/>
    <property type="match status" value="1"/>
</dbReference>
<dbReference type="InterPro" id="IPR012337">
    <property type="entry name" value="RNaseH-like_sf"/>
</dbReference>
<dbReference type="Pfam" id="PF03104">
    <property type="entry name" value="DNA_pol_B_exo1"/>
    <property type="match status" value="1"/>
</dbReference>
<dbReference type="InterPro" id="IPR042087">
    <property type="entry name" value="DNA_pol_B_thumb"/>
</dbReference>
<evidence type="ECO:0000256" key="4">
    <source>
        <dbReference type="ARBA" id="ARBA00022485"/>
    </source>
</evidence>
<evidence type="ECO:0000256" key="1">
    <source>
        <dbReference type="ARBA" id="ARBA00004123"/>
    </source>
</evidence>
<dbReference type="InterPro" id="IPR006172">
    <property type="entry name" value="DNA-dir_DNA_pol_B"/>
</dbReference>
<keyword evidence="8" id="KW-0479">Metal-binding</keyword>
<evidence type="ECO:0000256" key="12">
    <source>
        <dbReference type="ARBA" id="ARBA00023004"/>
    </source>
</evidence>
<dbReference type="FunFam" id="3.30.420.10:FF:000010">
    <property type="entry name" value="DNA polymerase epsilon catalytic subunit"/>
    <property type="match status" value="1"/>
</dbReference>
<dbReference type="SUPFAM" id="SSF56672">
    <property type="entry name" value="DNA/RNA polymerases"/>
    <property type="match status" value="1"/>
</dbReference>
<evidence type="ECO:0000256" key="17">
    <source>
        <dbReference type="SAM" id="MobiDB-lite"/>
    </source>
</evidence>
<evidence type="ECO:0000256" key="16">
    <source>
        <dbReference type="SAM" id="Coils"/>
    </source>
</evidence>
<keyword evidence="12" id="KW-0408">Iron</keyword>
<keyword evidence="4" id="KW-0004">4Fe-4S</keyword>
<evidence type="ECO:0000256" key="9">
    <source>
        <dbReference type="ARBA" id="ARBA00022771"/>
    </source>
</evidence>
<feature type="coiled-coil region" evidence="16">
    <location>
        <begin position="608"/>
        <end position="654"/>
    </location>
</feature>
<evidence type="ECO:0000256" key="10">
    <source>
        <dbReference type="ARBA" id="ARBA00022833"/>
    </source>
</evidence>
<name>A0AAV8V3L6_9RHOD</name>
<dbReference type="EC" id="2.7.7.7" evidence="3"/>
<reference evidence="19 20" key="1">
    <citation type="journal article" date="2023" name="Nat. Commun.">
        <title>Origin of minicircular mitochondrial genomes in red algae.</title>
        <authorList>
            <person name="Lee Y."/>
            <person name="Cho C.H."/>
            <person name="Lee Y.M."/>
            <person name="Park S.I."/>
            <person name="Yang J.H."/>
            <person name="West J.A."/>
            <person name="Bhattacharya D."/>
            <person name="Yoon H.S."/>
        </authorList>
    </citation>
    <scope>NUCLEOTIDE SEQUENCE [LARGE SCALE GENOMIC DNA]</scope>
    <source>
        <strain evidence="19 20">CCMP1338</strain>
        <tissue evidence="19">Whole cell</tissue>
    </source>
</reference>
<keyword evidence="14" id="KW-0238">DNA-binding</keyword>
<comment type="similarity">
    <text evidence="2">Belongs to the DNA polymerase type-B family.</text>
</comment>
<dbReference type="Proteomes" id="UP001157974">
    <property type="component" value="Unassembled WGS sequence"/>
</dbReference>
<feature type="region of interest" description="Disordered" evidence="17">
    <location>
        <begin position="1302"/>
        <end position="1323"/>
    </location>
</feature>
<dbReference type="FunFam" id="1.10.287.690:FF:000005">
    <property type="entry name" value="DNA polymerase epsilon catalytic subunit"/>
    <property type="match status" value="1"/>
</dbReference>
<keyword evidence="20" id="KW-1185">Reference proteome</keyword>
<protein>
    <recommendedName>
        <fullName evidence="3">DNA-directed DNA polymerase</fullName>
        <ecNumber evidence="3">2.7.7.7</ecNumber>
    </recommendedName>
</protein>
<dbReference type="Gene3D" id="3.90.1600.10">
    <property type="entry name" value="Palm domain of DNA polymerase"/>
    <property type="match status" value="1"/>
</dbReference>
<dbReference type="Pfam" id="PF22634">
    <property type="entry name" value="POL2_thumb"/>
    <property type="match status" value="1"/>
</dbReference>
<dbReference type="InterPro" id="IPR055191">
    <property type="entry name" value="POL2_thumb"/>
</dbReference>
<evidence type="ECO:0000256" key="5">
    <source>
        <dbReference type="ARBA" id="ARBA00022679"/>
    </source>
</evidence>
<evidence type="ECO:0000256" key="7">
    <source>
        <dbReference type="ARBA" id="ARBA00022705"/>
    </source>
</evidence>
<feature type="domain" description="DNA polymerase epsilon catalytic subunit A C-terminal" evidence="18">
    <location>
        <begin position="1559"/>
        <end position="1954"/>
    </location>
</feature>
<feature type="region of interest" description="Disordered" evidence="17">
    <location>
        <begin position="2504"/>
        <end position="2526"/>
    </location>
</feature>
<evidence type="ECO:0000256" key="15">
    <source>
        <dbReference type="ARBA" id="ARBA00023242"/>
    </source>
</evidence>
<accession>A0AAV8V3L6</accession>
<keyword evidence="11" id="KW-0239">DNA-directed DNA polymerase</keyword>
<dbReference type="Pfam" id="PF23250">
    <property type="entry name" value="zf_DPOE_2"/>
    <property type="match status" value="1"/>
</dbReference>
<feature type="compositionally biased region" description="Basic residues" evidence="17">
    <location>
        <begin position="16"/>
        <end position="28"/>
    </location>
</feature>
<comment type="caution">
    <text evidence="19">The sequence shown here is derived from an EMBL/GenBank/DDBJ whole genome shotgun (WGS) entry which is preliminary data.</text>
</comment>
<dbReference type="Pfam" id="PF08490">
    <property type="entry name" value="DUF1744"/>
    <property type="match status" value="1"/>
</dbReference>
<dbReference type="EMBL" id="JAMWBK010000001">
    <property type="protein sequence ID" value="KAJ8908578.1"/>
    <property type="molecule type" value="Genomic_DNA"/>
</dbReference>
<dbReference type="InterPro" id="IPR054475">
    <property type="entry name" value="Znf-DPOE"/>
</dbReference>
<evidence type="ECO:0000256" key="3">
    <source>
        <dbReference type="ARBA" id="ARBA00012417"/>
    </source>
</evidence>
<keyword evidence="15" id="KW-0539">Nucleus</keyword>
<dbReference type="GO" id="GO:0000166">
    <property type="term" value="F:nucleotide binding"/>
    <property type="evidence" value="ECO:0007669"/>
    <property type="project" value="InterPro"/>
</dbReference>
<comment type="subcellular location">
    <subcellularLocation>
        <location evidence="1">Nucleus</location>
    </subcellularLocation>
</comment>
<dbReference type="GO" id="GO:0051539">
    <property type="term" value="F:4 iron, 4 sulfur cluster binding"/>
    <property type="evidence" value="ECO:0007669"/>
    <property type="project" value="UniProtKB-KW"/>
</dbReference>
<dbReference type="Gene3D" id="3.30.420.10">
    <property type="entry name" value="Ribonuclease H-like superfamily/Ribonuclease H"/>
    <property type="match status" value="1"/>
</dbReference>
<evidence type="ECO:0000256" key="11">
    <source>
        <dbReference type="ARBA" id="ARBA00022932"/>
    </source>
</evidence>
<dbReference type="GO" id="GO:0008270">
    <property type="term" value="F:zinc ion binding"/>
    <property type="evidence" value="ECO:0007669"/>
    <property type="project" value="UniProtKB-KW"/>
</dbReference>
<dbReference type="PANTHER" id="PTHR10670:SF0">
    <property type="entry name" value="DNA POLYMERASE EPSILON CATALYTIC SUBUNIT A"/>
    <property type="match status" value="1"/>
</dbReference>
<keyword evidence="13" id="KW-0411">Iron-sulfur</keyword>
<dbReference type="GO" id="GO:0003677">
    <property type="term" value="F:DNA binding"/>
    <property type="evidence" value="ECO:0007669"/>
    <property type="project" value="UniProtKB-KW"/>
</dbReference>
<dbReference type="GO" id="GO:0045004">
    <property type="term" value="P:DNA replication proofreading"/>
    <property type="evidence" value="ECO:0007669"/>
    <property type="project" value="TreeGrafter"/>
</dbReference>
<organism evidence="19 20">
    <name type="scientific">Rhodosorus marinus</name>
    <dbReference type="NCBI Taxonomy" id="101924"/>
    <lineage>
        <taxon>Eukaryota</taxon>
        <taxon>Rhodophyta</taxon>
        <taxon>Stylonematophyceae</taxon>
        <taxon>Stylonematales</taxon>
        <taxon>Stylonemataceae</taxon>
        <taxon>Rhodosorus</taxon>
    </lineage>
</organism>
<dbReference type="Gene3D" id="1.10.132.60">
    <property type="entry name" value="DNA polymerase family B, C-terminal domain"/>
    <property type="match status" value="1"/>
</dbReference>
<evidence type="ECO:0000259" key="18">
    <source>
        <dbReference type="SMART" id="SM01159"/>
    </source>
</evidence>
<dbReference type="InterPro" id="IPR013697">
    <property type="entry name" value="DNA_pol_e_suA_C"/>
</dbReference>
<sequence>MGFSGRGNGFRGGWRGVRRGGGRGRGRGRGYGFKSSRRLAQPSWGSDEPAQTANADPEISTTERKTLDRRKDMDFRDSNSGVEALSTGSKPRLGWLYNMASVTVLDSISEKLVQGADLFFIGSDGVDFRATAVMRPYLYLSALEDKVGDLETSLLKLYPELIACCTVTYLEDLDAPNHLSMREGRSYLKVESWTMKETNDLRQMLLPFQRKNQANKKKLGVADAAELEYRAGLDLLDDIREYDVSPLNRIAIDMNLRAGHWYRVDPDGMSGASTDVTDSEGQQEKKAEYRSVHLERVEEILERATPTVLAYDIECTKQPLRFPDADEGDMVMMISWMIDGHGFLGVNREVVSADIVAFSYTPKPEFPGDFVIFNEPDEKALLERFFEQYRANRPRVVVTYNGDNFDFPFIEKRAEANGLDMYNEIGFKQTSQMQSVEYRSRTAVHLDCLYWVNRDSYLPQGSRGLKAVTKALLGYDPLELDPEEMTPAAKSRPHLLASYSVSDAVCTYYLYMKYVHPFVFSLCTILPLNPDDVLRKGSGTLCELLLMSEAKKKLIVAPNKHEDYSVKHTPDGHMLENETYIGGHVEALQSGIFRSDIPMKFRIDTTAIEELEKKIDSVLKFAVEAEAKKTLEEIINYEELKENILNQLAELKKNTCLTENPLIYHLDVGAMYPNIILTNRLQPHAIVDSTTCAACDFNGDSDCQRYMKWTWRGEHYTASRGEVEMLKRSGPGPVVEDISDPSFMKRLKDYSRKNYRRITDTRIQERVATVCQRENSFYVDTVRAFRDRRYDLKQMLKRWKKKVREARERGDEAQILEAESMIVLYDSLQLAHKCILNSFYGYVMRRGARWYSMEMAGVVTQTGSHIIRGARQFIERIGVPLELDTDGIWCTLPKSFPENFVFKTKEGQTHQMSFICSVFNQEVHQNFSNHQYQYLNNKQAPSSYEVSTECSIFFEVDGPYKAMILPASKEENKQLKKRYAVFNDAGKLVELKGFEIKRRGELKLVKVFQGDVFNKFLDGSSLEECYDAVASVANRYLDVLEEEGNMYDDESLIALLMEQNNMSRSLAEYITDGQKSLAITTAKRLAELLGEQVVRDKLTCKYIVCKKPEGVQVTERAIPIQVFGTDAKIRKEFLRRWTKETEDSALELRALIDWEYYAGRLVSSIQKIICIPAALQELSNPVPRIDLPDWLAKKVAEMRDPRKQKSISSFLVQKSTFDEFDDVKHLPNKSSRACPDMEDITNRAKSTDKIAKARLKTEISASRGHGLADENEQPDLKDGYVSWLRRMRRKWKLSRKKKELEKLKKKRSTIESDDDDDVSGGKNMLSRRRRARGIGNYFEEHNTRPRVSLLKNTWEVFSLVKTKGRGRYQLWIRPLSSRFDDGPSEFYAIPLRVPRSVYVNSRLPKDEHLGKEVKGYVLPRGQHSLHLYRVGVDEAHEGMSTGGQVSSEGTDIEGVYETKTPEDFNALLRVGCLCKPKNLPQGGRSALLSRGLCIDDLEPVDVRSRSQYLAQGEDKVTAFLYVADSMDGSQRLLFGLLTPLIEQGLVVSVSQSHKSPPLDAARIWKSIGSEKDANFSNEFQFTVANERSVKAAGKLVHQRLEDLLMDGRFARRTILCVQSSIGYWDLLEDIPNLRRFPSVQVHFNRRHREFQPVQWLQTAFRNCLLSYADLDPELSKQKSIARFADIPLGNVSTVDPYIQALDTHFARHLRRKNHVLWSSEGAKPDIAGYEDEDSPLREEDRLNPEYIMPGAYRTICVETELTDLALGSVLASAQLNEADGTEAISEPVPIKHDSVEEEEISASGAIDDVSKSLPSFRILRDMLASMEKLAESDKESDEKEVAISVMEHFYRWLRSEDALMYDPSLHFIVHSMMKKVFRILLTELKNLGAQVAYASVSKIVLVTPKNEAFDGLRYAAFIESTLREKAIFSRIRFAPLIGVYQSLLFADPFNYSGVPALEESSILEGKVKVFNSTTRVYGARDLPPSRMSWEVVDYLPTPVASLWMQTVDAFIRHPLQEFQVANEENRCKEKEDGSKQISEVRNFLRSVTPEIFESIQQIQEQTPSLEIPTSAILKRKLQPPVLEYVIALMRTFSLDDSVRDEVSNLRRSALLLLNVPEFSTSAKYSNPKATFRLPDVICANCKLVVDLEVTKDAETSSMLHPWACTYCEYPYDKHEIELALVKETQASVKSYVVQDLQCVKCKMIKQDNLQEHCACSGSYRATFLKGDLDLRLKTLREISSRLDIRRVVSWTRLKYGELRSDRLSTQSSDERSNVIWAGRIASITLQMAETKNESAHLGNHLCGLHTRLVLSVRAVKRFGISLRNAADYMESDDLKIVEENLVLSTYPHARVDCPVDPIVEATLASIGCDLCYCYVCDVQSSLCPVWAYHHSSSGAKAVWRAVKSTRRFSHTAVTIARNDSVQSLVENFVEVVLHSSMLLPGTPAFRSIISVDDHMPSPTDEQLIKNCVPRQPPDGERHEGAVRKQVDFELLVRDLDSKLHLVDETNHGNEEETASPFETGVVDDVSSIPVKREETIDCKAEKHEPAT</sequence>
<dbReference type="GO" id="GO:0008310">
    <property type="term" value="F:single-stranded DNA 3'-5' DNA exonuclease activity"/>
    <property type="evidence" value="ECO:0007669"/>
    <property type="project" value="TreeGrafter"/>
</dbReference>
<evidence type="ECO:0000313" key="20">
    <source>
        <dbReference type="Proteomes" id="UP001157974"/>
    </source>
</evidence>
<gene>
    <name evidence="19" type="ORF">NDN08_005283</name>
</gene>
<dbReference type="InterPro" id="IPR029703">
    <property type="entry name" value="POL2"/>
</dbReference>
<keyword evidence="9" id="KW-0863">Zinc-finger</keyword>
<dbReference type="FunFam" id="3.90.1600.10:FF:000006">
    <property type="entry name" value="DNA polymerase epsilon catalytic subunit"/>
    <property type="match status" value="1"/>
</dbReference>
<dbReference type="GO" id="GO:0006297">
    <property type="term" value="P:nucleotide-excision repair, DNA gap filling"/>
    <property type="evidence" value="ECO:0007669"/>
    <property type="project" value="TreeGrafter"/>
</dbReference>
<evidence type="ECO:0000313" key="19">
    <source>
        <dbReference type="EMBL" id="KAJ8908578.1"/>
    </source>
</evidence>
<evidence type="ECO:0000256" key="14">
    <source>
        <dbReference type="ARBA" id="ARBA00023125"/>
    </source>
</evidence>
<feature type="coiled-coil region" evidence="16">
    <location>
        <begin position="789"/>
        <end position="816"/>
    </location>
</feature>